<dbReference type="RefSeq" id="WP_142089139.1">
    <property type="nucleotide sequence ID" value="NZ_CP035485.1"/>
</dbReference>
<dbReference type="OrthoDB" id="1849839at2"/>
<protein>
    <recommendedName>
        <fullName evidence="3">Antigen I/II N-terminal domain-containing protein</fullName>
    </recommendedName>
</protein>
<reference evidence="2" key="1">
    <citation type="submission" date="2019-01" db="EMBL/GenBank/DDBJ databases">
        <title>Genomic analysis of Salicibibacter sp. NKC3-5.</title>
        <authorList>
            <person name="Oh Y.J."/>
        </authorList>
    </citation>
    <scope>NUCLEOTIDE SEQUENCE [LARGE SCALE GENOMIC DNA]</scope>
    <source>
        <strain evidence="2">NKC3-5</strain>
    </source>
</reference>
<name>A0A514LHB9_9BACI</name>
<dbReference type="KEGG" id="sale:EPH95_08635"/>
<organism evidence="1 2">
    <name type="scientific">Salicibibacter halophilus</name>
    <dbReference type="NCBI Taxonomy" id="2502791"/>
    <lineage>
        <taxon>Bacteria</taxon>
        <taxon>Bacillati</taxon>
        <taxon>Bacillota</taxon>
        <taxon>Bacilli</taxon>
        <taxon>Bacillales</taxon>
        <taxon>Bacillaceae</taxon>
        <taxon>Salicibibacter</taxon>
    </lineage>
</organism>
<evidence type="ECO:0000313" key="2">
    <source>
        <dbReference type="Proteomes" id="UP000319756"/>
    </source>
</evidence>
<proteinExistence type="predicted"/>
<dbReference type="Proteomes" id="UP000319756">
    <property type="component" value="Chromosome"/>
</dbReference>
<dbReference type="AlphaFoldDB" id="A0A514LHB9"/>
<keyword evidence="2" id="KW-1185">Reference proteome</keyword>
<accession>A0A514LHB9</accession>
<dbReference type="EMBL" id="CP035485">
    <property type="protein sequence ID" value="QDI91243.1"/>
    <property type="molecule type" value="Genomic_DNA"/>
</dbReference>
<dbReference type="PROSITE" id="PS51257">
    <property type="entry name" value="PROKAR_LIPOPROTEIN"/>
    <property type="match status" value="1"/>
</dbReference>
<sequence length="178" mass="19690">MKKFLTAVPSLILLVGCGPQDVEVTLPAELMEEAGQESIEELAAEADEEEGIHDITENDDGSVAVTMDGDAHQEMMAEMEEGLSDHIQEIVDDNEFSSIEDIDANNSFDEFSFIVDQEAYENSFDGFATFGVSLMALMYQSFDDIDEEDIEVTINLEDVDDGEVFNTIVYPDAFDDMG</sequence>
<evidence type="ECO:0008006" key="3">
    <source>
        <dbReference type="Google" id="ProtNLM"/>
    </source>
</evidence>
<evidence type="ECO:0000313" key="1">
    <source>
        <dbReference type="EMBL" id="QDI91243.1"/>
    </source>
</evidence>
<gene>
    <name evidence="1" type="ORF">EPH95_08635</name>
</gene>